<keyword evidence="1" id="KW-0472">Membrane</keyword>
<sequence length="247" mass="26125">MIHLDAATVLLQWAVGGLAFLWFTTRRNEIGLGYAMLLRITYGVFAAGACGFGLRYGVEPVREVSAVAVAVAAFVLIRNKRSQLDLIAPLLGVAGIVAAGFSAVVDGGAGDYAVSLIRVVVGTLFLGAVSDTMLLGHWYLVQPGMPRKLINEIVNAVIYLWPLEVIALLLPTGMISVLNGTVDDGWNGVLGWFWLASAIVTGVLALVTRAALKERSYSAVMAATGLMYLAILTAFCTDIVARALLAA</sequence>
<comment type="caution">
    <text evidence="2">The sequence shown here is derived from an EMBL/GenBank/DDBJ whole genome shotgun (WGS) entry which is preliminary data.</text>
</comment>
<protein>
    <submittedName>
        <fullName evidence="2">Uncharacterized protein</fullName>
    </submittedName>
</protein>
<name>A0A0R2QEH0_9ACTN</name>
<accession>A0A0R2QEH0</accession>
<evidence type="ECO:0000313" key="3">
    <source>
        <dbReference type="Proteomes" id="UP000051017"/>
    </source>
</evidence>
<reference evidence="2 3" key="1">
    <citation type="submission" date="2015-10" db="EMBL/GenBank/DDBJ databases">
        <title>Metagenome-Assembled Genomes uncover a global brackish microbiome.</title>
        <authorList>
            <person name="Hugerth L.W."/>
            <person name="Larsson J."/>
            <person name="Alneberg J."/>
            <person name="Lindh M.V."/>
            <person name="Legrand C."/>
            <person name="Pinhassi J."/>
            <person name="Andersson A.F."/>
        </authorList>
    </citation>
    <scope>NUCLEOTIDE SEQUENCE [LARGE SCALE GENOMIC DNA]</scope>
    <source>
        <strain evidence="2">BACL6 MAG-120924-bin43</strain>
    </source>
</reference>
<feature type="transmembrane region" description="Helical" evidence="1">
    <location>
        <begin position="36"/>
        <end position="54"/>
    </location>
</feature>
<feature type="transmembrane region" description="Helical" evidence="1">
    <location>
        <begin position="84"/>
        <end position="104"/>
    </location>
</feature>
<keyword evidence="1" id="KW-0812">Transmembrane</keyword>
<proteinExistence type="predicted"/>
<dbReference type="EMBL" id="LIBJ01000070">
    <property type="protein sequence ID" value="KRO48660.1"/>
    <property type="molecule type" value="Genomic_DNA"/>
</dbReference>
<evidence type="ECO:0000313" key="2">
    <source>
        <dbReference type="EMBL" id="KRO48660.1"/>
    </source>
</evidence>
<dbReference type="AlphaFoldDB" id="A0A0R2QEH0"/>
<feature type="transmembrane region" description="Helical" evidence="1">
    <location>
        <begin position="153"/>
        <end position="177"/>
    </location>
</feature>
<dbReference type="Proteomes" id="UP000051017">
    <property type="component" value="Unassembled WGS sequence"/>
</dbReference>
<feature type="transmembrane region" description="Helical" evidence="1">
    <location>
        <begin position="60"/>
        <end position="77"/>
    </location>
</feature>
<feature type="transmembrane region" description="Helical" evidence="1">
    <location>
        <begin position="116"/>
        <end position="141"/>
    </location>
</feature>
<evidence type="ECO:0000256" key="1">
    <source>
        <dbReference type="SAM" id="Phobius"/>
    </source>
</evidence>
<gene>
    <name evidence="2" type="ORF">ABR75_02675</name>
</gene>
<keyword evidence="1" id="KW-1133">Transmembrane helix</keyword>
<feature type="transmembrane region" description="Helical" evidence="1">
    <location>
        <begin position="6"/>
        <end position="24"/>
    </location>
</feature>
<feature type="transmembrane region" description="Helical" evidence="1">
    <location>
        <begin position="219"/>
        <end position="245"/>
    </location>
</feature>
<feature type="transmembrane region" description="Helical" evidence="1">
    <location>
        <begin position="189"/>
        <end position="207"/>
    </location>
</feature>
<organism evidence="2 3">
    <name type="scientific">Acidimicrobiia bacterium BACL6 MAG-120924-bin43</name>
    <dbReference type="NCBI Taxonomy" id="1655583"/>
    <lineage>
        <taxon>Bacteria</taxon>
        <taxon>Bacillati</taxon>
        <taxon>Actinomycetota</taxon>
        <taxon>Acidimicrobiia</taxon>
        <taxon>acIV cluster</taxon>
    </lineage>
</organism>